<gene>
    <name evidence="1" type="ORF">G1C96_0888</name>
</gene>
<reference evidence="1 2" key="1">
    <citation type="submission" date="2020-02" db="EMBL/GenBank/DDBJ databases">
        <title>Characterization of phylogenetic diversity of novel bifidobacterial species isolated in Czech ZOOs.</title>
        <authorList>
            <person name="Lugli G.A."/>
            <person name="Vera N.B."/>
            <person name="Ventura M."/>
        </authorList>
    </citation>
    <scope>NUCLEOTIDE SEQUENCE [LARGE SCALE GENOMIC DNA]</scope>
    <source>
        <strain evidence="1 2">DSM 109958</strain>
    </source>
</reference>
<dbReference type="AlphaFoldDB" id="A0A7Y0HZK1"/>
<accession>A0A7Y0HZK1</accession>
<organism evidence="1 2">
    <name type="scientific">Bifidobacterium moraviense</name>
    <dbReference type="NCBI Taxonomy" id="2675323"/>
    <lineage>
        <taxon>Bacteria</taxon>
        <taxon>Bacillati</taxon>
        <taxon>Actinomycetota</taxon>
        <taxon>Actinomycetes</taxon>
        <taxon>Bifidobacteriales</taxon>
        <taxon>Bifidobacteriaceae</taxon>
        <taxon>Bifidobacterium</taxon>
    </lineage>
</organism>
<keyword evidence="2" id="KW-1185">Reference proteome</keyword>
<evidence type="ECO:0000313" key="1">
    <source>
        <dbReference type="EMBL" id="NMN00310.1"/>
    </source>
</evidence>
<comment type="caution">
    <text evidence="1">The sequence shown here is derived from an EMBL/GenBank/DDBJ whole genome shotgun (WGS) entry which is preliminary data.</text>
</comment>
<proteinExistence type="predicted"/>
<protein>
    <submittedName>
        <fullName evidence="1">Uncharacterized protein</fullName>
    </submittedName>
</protein>
<dbReference type="EMBL" id="JAAIIH010000004">
    <property type="protein sequence ID" value="NMN00310.1"/>
    <property type="molecule type" value="Genomic_DNA"/>
</dbReference>
<dbReference type="Proteomes" id="UP000588277">
    <property type="component" value="Unassembled WGS sequence"/>
</dbReference>
<evidence type="ECO:0000313" key="2">
    <source>
        <dbReference type="Proteomes" id="UP000588277"/>
    </source>
</evidence>
<sequence>MCGRSLLSFGYVRFACAVLFLVVILAPLVACESENSEGLSIAADNPYAAEFMKNYDESTNPLVKGILKDGVITEAEMSEFADAMSTCVFDADPRLRWSWTEDGGESLHADAGVEVVAEHSNAVMQQCYEKTDYMHIMPLHDFISNNPDNLSADEYNTKILECMKSHGLIDKNMDPDYFLSFYSAPGGTETPEYKKYLGPLTDEHDPNYDSAKSERFFQCMTDPLGLKQ</sequence>
<name>A0A7Y0HZK1_9BIFI</name>